<dbReference type="PANTHER" id="PTHR24188:SF29">
    <property type="entry name" value="GH09064P"/>
    <property type="match status" value="1"/>
</dbReference>
<dbReference type="SMART" id="SM00248">
    <property type="entry name" value="ANK"/>
    <property type="match status" value="2"/>
</dbReference>
<dbReference type="PROSITE" id="PS50088">
    <property type="entry name" value="ANK_REPEAT"/>
    <property type="match status" value="2"/>
</dbReference>
<dbReference type="KEGG" id="tva:4760826"/>
<evidence type="ECO:0000256" key="3">
    <source>
        <dbReference type="PROSITE-ProRule" id="PRU00023"/>
    </source>
</evidence>
<proteinExistence type="predicted"/>
<dbReference type="Proteomes" id="UP000001542">
    <property type="component" value="Unassembled WGS sequence"/>
</dbReference>
<evidence type="ECO:0000256" key="2">
    <source>
        <dbReference type="ARBA" id="ARBA00023043"/>
    </source>
</evidence>
<sequence>MYASENGYLEVVKYLISVGADKDAKNKFGWTPLMYASENSYLEVVKYLISVGADKDAKNKFGWTNSTLICKR</sequence>
<dbReference type="OrthoDB" id="341259at2759"/>
<dbReference type="STRING" id="5722.A2EWF4"/>
<accession>A2EWF4</accession>
<dbReference type="VEuPathDB" id="TrichDB:TVAG_325530"/>
<evidence type="ECO:0000313" key="5">
    <source>
        <dbReference type="Proteomes" id="UP000001542"/>
    </source>
</evidence>
<dbReference type="SMR" id="A2EWF4"/>
<dbReference type="Gene3D" id="1.25.40.20">
    <property type="entry name" value="Ankyrin repeat-containing domain"/>
    <property type="match status" value="2"/>
</dbReference>
<dbReference type="InterPro" id="IPR002110">
    <property type="entry name" value="Ankyrin_rpt"/>
</dbReference>
<dbReference type="RefSeq" id="XP_001315204.1">
    <property type="nucleotide sequence ID" value="XM_001315169.1"/>
</dbReference>
<dbReference type="PANTHER" id="PTHR24188">
    <property type="entry name" value="ANKYRIN REPEAT PROTEIN"/>
    <property type="match status" value="1"/>
</dbReference>
<reference evidence="4" key="2">
    <citation type="journal article" date="2007" name="Science">
        <title>Draft genome sequence of the sexually transmitted pathogen Trichomonas vaginalis.</title>
        <authorList>
            <person name="Carlton J.M."/>
            <person name="Hirt R.P."/>
            <person name="Silva J.C."/>
            <person name="Delcher A.L."/>
            <person name="Schatz M."/>
            <person name="Zhao Q."/>
            <person name="Wortman J.R."/>
            <person name="Bidwell S.L."/>
            <person name="Alsmark U.C.M."/>
            <person name="Besteiro S."/>
            <person name="Sicheritz-Ponten T."/>
            <person name="Noel C.J."/>
            <person name="Dacks J.B."/>
            <person name="Foster P.G."/>
            <person name="Simillion C."/>
            <person name="Van de Peer Y."/>
            <person name="Miranda-Saavedra D."/>
            <person name="Barton G.J."/>
            <person name="Westrop G.D."/>
            <person name="Mueller S."/>
            <person name="Dessi D."/>
            <person name="Fiori P.L."/>
            <person name="Ren Q."/>
            <person name="Paulsen I."/>
            <person name="Zhang H."/>
            <person name="Bastida-Corcuera F.D."/>
            <person name="Simoes-Barbosa A."/>
            <person name="Brown M.T."/>
            <person name="Hayes R.D."/>
            <person name="Mukherjee M."/>
            <person name="Okumura C.Y."/>
            <person name="Schneider R."/>
            <person name="Smith A.J."/>
            <person name="Vanacova S."/>
            <person name="Villalvazo M."/>
            <person name="Haas B.J."/>
            <person name="Pertea M."/>
            <person name="Feldblyum T.V."/>
            <person name="Utterback T.R."/>
            <person name="Shu C.L."/>
            <person name="Osoegawa K."/>
            <person name="de Jong P.J."/>
            <person name="Hrdy I."/>
            <person name="Horvathova L."/>
            <person name="Zubacova Z."/>
            <person name="Dolezal P."/>
            <person name="Malik S.B."/>
            <person name="Logsdon J.M. Jr."/>
            <person name="Henze K."/>
            <person name="Gupta A."/>
            <person name="Wang C.C."/>
            <person name="Dunne R.L."/>
            <person name="Upcroft J.A."/>
            <person name="Upcroft P."/>
            <person name="White O."/>
            <person name="Salzberg S.L."/>
            <person name="Tang P."/>
            <person name="Chiu C.-H."/>
            <person name="Lee Y.-S."/>
            <person name="Embley T.M."/>
            <person name="Coombs G.H."/>
            <person name="Mottram J.C."/>
            <person name="Tachezy J."/>
            <person name="Fraser-Liggett C.M."/>
            <person name="Johnson P.J."/>
        </authorList>
    </citation>
    <scope>NUCLEOTIDE SEQUENCE [LARGE SCALE GENOMIC DNA]</scope>
    <source>
        <strain evidence="4">G3</strain>
    </source>
</reference>
<dbReference type="VEuPathDB" id="TrichDB:TVAGG3_0876900"/>
<dbReference type="PROSITE" id="PS50297">
    <property type="entry name" value="ANK_REP_REGION"/>
    <property type="match status" value="2"/>
</dbReference>
<keyword evidence="2 3" id="KW-0040">ANK repeat</keyword>
<keyword evidence="5" id="KW-1185">Reference proteome</keyword>
<protein>
    <submittedName>
        <fullName evidence="4">Histone-lysine N-methyltransferase, H3 lysine-9 specific, putative</fullName>
    </submittedName>
</protein>
<keyword evidence="1" id="KW-0677">Repeat</keyword>
<evidence type="ECO:0000313" key="4">
    <source>
        <dbReference type="EMBL" id="EAY02981.1"/>
    </source>
</evidence>
<feature type="repeat" description="ANK" evidence="3">
    <location>
        <begin position="28"/>
        <end position="60"/>
    </location>
</feature>
<gene>
    <name evidence="4" type="ORF">TVAG_325530</name>
</gene>
<dbReference type="InParanoid" id="A2EWF4"/>
<dbReference type="eggNOG" id="KOG0505">
    <property type="taxonomic scope" value="Eukaryota"/>
</dbReference>
<dbReference type="SUPFAM" id="SSF48403">
    <property type="entry name" value="Ankyrin repeat"/>
    <property type="match status" value="1"/>
</dbReference>
<organism evidence="4 5">
    <name type="scientific">Trichomonas vaginalis (strain ATCC PRA-98 / G3)</name>
    <dbReference type="NCBI Taxonomy" id="412133"/>
    <lineage>
        <taxon>Eukaryota</taxon>
        <taxon>Metamonada</taxon>
        <taxon>Parabasalia</taxon>
        <taxon>Trichomonadida</taxon>
        <taxon>Trichomonadidae</taxon>
        <taxon>Trichomonas</taxon>
    </lineage>
</organism>
<feature type="repeat" description="ANK" evidence="3">
    <location>
        <begin position="1"/>
        <end position="27"/>
    </location>
</feature>
<reference evidence="4" key="1">
    <citation type="submission" date="2006-10" db="EMBL/GenBank/DDBJ databases">
        <authorList>
            <person name="Amadeo P."/>
            <person name="Zhao Q."/>
            <person name="Wortman J."/>
            <person name="Fraser-Liggett C."/>
            <person name="Carlton J."/>
        </authorList>
    </citation>
    <scope>NUCLEOTIDE SEQUENCE</scope>
    <source>
        <strain evidence="4">G3</strain>
    </source>
</reference>
<dbReference type="InterPro" id="IPR036770">
    <property type="entry name" value="Ankyrin_rpt-contain_sf"/>
</dbReference>
<dbReference type="EMBL" id="DS113518">
    <property type="protein sequence ID" value="EAY02981.1"/>
    <property type="molecule type" value="Genomic_DNA"/>
</dbReference>
<evidence type="ECO:0000256" key="1">
    <source>
        <dbReference type="ARBA" id="ARBA00022737"/>
    </source>
</evidence>
<dbReference type="Pfam" id="PF12796">
    <property type="entry name" value="Ank_2"/>
    <property type="match status" value="1"/>
</dbReference>
<dbReference type="AlphaFoldDB" id="A2EWF4"/>
<name>A2EWF4_TRIV3</name>